<protein>
    <recommendedName>
        <fullName evidence="4">Anaerobic dimethyl sulfoxide reductase subunit C</fullName>
    </recommendedName>
</protein>
<feature type="transmembrane region" description="Helical" evidence="1">
    <location>
        <begin position="335"/>
        <end position="358"/>
    </location>
</feature>
<dbReference type="InterPro" id="IPR007059">
    <property type="entry name" value="DmsC"/>
</dbReference>
<dbReference type="GO" id="GO:0005886">
    <property type="term" value="C:plasma membrane"/>
    <property type="evidence" value="ECO:0007669"/>
    <property type="project" value="TreeGrafter"/>
</dbReference>
<dbReference type="STRING" id="1089455.MOPEL_003_01160"/>
<gene>
    <name evidence="2" type="ORF">MOPEL_003_01160</name>
</gene>
<dbReference type="GO" id="GO:0009390">
    <property type="term" value="C:dimethyl sulfoxide reductase complex"/>
    <property type="evidence" value="ECO:0007669"/>
    <property type="project" value="TreeGrafter"/>
</dbReference>
<dbReference type="GO" id="GO:0009389">
    <property type="term" value="F:dimethyl sulfoxide reductase activity"/>
    <property type="evidence" value="ECO:0007669"/>
    <property type="project" value="TreeGrafter"/>
</dbReference>
<dbReference type="eggNOG" id="COG3302">
    <property type="taxonomic scope" value="Bacteria"/>
</dbReference>
<accession>H5UMY3</accession>
<dbReference type="AlphaFoldDB" id="H5UMY3"/>
<dbReference type="RefSeq" id="WP_009480989.1">
    <property type="nucleotide sequence ID" value="NZ_BAFE01000003.1"/>
</dbReference>
<keyword evidence="1" id="KW-0812">Transmembrane</keyword>
<reference evidence="2 3" key="1">
    <citation type="submission" date="2012-02" db="EMBL/GenBank/DDBJ databases">
        <title>Whole genome shotgun sequence of Mobilicoccus pelagius NBRC 104925.</title>
        <authorList>
            <person name="Yoshida Y."/>
            <person name="Hosoyama A."/>
            <person name="Tsuchikane K."/>
            <person name="Katsumata H."/>
            <person name="Yamazaki S."/>
            <person name="Fujita N."/>
        </authorList>
    </citation>
    <scope>NUCLEOTIDE SEQUENCE [LARGE SCALE GENOMIC DNA]</scope>
    <source>
        <strain evidence="2 3">NBRC 104925</strain>
    </source>
</reference>
<evidence type="ECO:0000313" key="3">
    <source>
        <dbReference type="Proteomes" id="UP000004367"/>
    </source>
</evidence>
<keyword evidence="1" id="KW-1133">Transmembrane helix</keyword>
<feature type="transmembrane region" description="Helical" evidence="1">
    <location>
        <begin position="49"/>
        <end position="69"/>
    </location>
</feature>
<feature type="transmembrane region" description="Helical" evidence="1">
    <location>
        <begin position="91"/>
        <end position="110"/>
    </location>
</feature>
<evidence type="ECO:0000256" key="1">
    <source>
        <dbReference type="SAM" id="Phobius"/>
    </source>
</evidence>
<organism evidence="2 3">
    <name type="scientific">Mobilicoccus pelagius NBRC 104925</name>
    <dbReference type="NCBI Taxonomy" id="1089455"/>
    <lineage>
        <taxon>Bacteria</taxon>
        <taxon>Bacillati</taxon>
        <taxon>Actinomycetota</taxon>
        <taxon>Actinomycetes</taxon>
        <taxon>Micrococcales</taxon>
        <taxon>Dermatophilaceae</taxon>
        <taxon>Mobilicoccus</taxon>
    </lineage>
</organism>
<dbReference type="GO" id="GO:0019645">
    <property type="term" value="P:anaerobic electron transport chain"/>
    <property type="evidence" value="ECO:0007669"/>
    <property type="project" value="InterPro"/>
</dbReference>
<comment type="caution">
    <text evidence="2">The sequence shown here is derived from an EMBL/GenBank/DDBJ whole genome shotgun (WGS) entry which is preliminary data.</text>
</comment>
<dbReference type="OrthoDB" id="4394845at2"/>
<dbReference type="Pfam" id="PF04976">
    <property type="entry name" value="DmsC"/>
    <property type="match status" value="1"/>
</dbReference>
<feature type="transmembrane region" description="Helical" evidence="1">
    <location>
        <begin position="270"/>
        <end position="291"/>
    </location>
</feature>
<feature type="transmembrane region" description="Helical" evidence="1">
    <location>
        <begin position="122"/>
        <end position="146"/>
    </location>
</feature>
<dbReference type="PANTHER" id="PTHR38095">
    <property type="entry name" value="ANAEROBIC DIMETHYL SULFOXIDE REDUCTASE CHAIN YNFH"/>
    <property type="match status" value="1"/>
</dbReference>
<dbReference type="PANTHER" id="PTHR38095:SF2">
    <property type="entry name" value="ANAEROBIC DIMETHYL SULFOXIDE REDUCTASE CHAIN C"/>
    <property type="match status" value="1"/>
</dbReference>
<keyword evidence="1" id="KW-0472">Membrane</keyword>
<keyword evidence="3" id="KW-1185">Reference proteome</keyword>
<feature type="transmembrane region" description="Helical" evidence="1">
    <location>
        <begin position="158"/>
        <end position="180"/>
    </location>
</feature>
<evidence type="ECO:0000313" key="2">
    <source>
        <dbReference type="EMBL" id="GAB47091.1"/>
    </source>
</evidence>
<evidence type="ECO:0008006" key="4">
    <source>
        <dbReference type="Google" id="ProtNLM"/>
    </source>
</evidence>
<name>H5UMY3_9MICO</name>
<dbReference type="Proteomes" id="UP000004367">
    <property type="component" value="Unassembled WGS sequence"/>
</dbReference>
<feature type="transmembrane region" description="Helical" evidence="1">
    <location>
        <begin position="6"/>
        <end position="28"/>
    </location>
</feature>
<proteinExistence type="predicted"/>
<dbReference type="EMBL" id="BAFE01000003">
    <property type="protein sequence ID" value="GAB47091.1"/>
    <property type="molecule type" value="Genomic_DNA"/>
</dbReference>
<sequence length="367" mass="38512">MNVHELPMILFTVLAQMSAGAFVVLGLIHVGARLSHRYTENDVDRISDPAVLAVGATLVLGLFASMFHMNDVFHVLNVFRHIDSSWLSREIVAGMAFAASGFAYACCQLFRWGSPLLREVLAVLTALLGVVLVVVMSMVYGVLVTVPAWSTWLTTARFATTALLLGAFAVGTAFVTVVMLQRRRAGRVRPEGRDATGTSRVSGIVDRLVGRELTPGAMSLVFASLRAIAVAGIALLAVEILLHLLTLGRLTRLGAVGAPSAAVYTGPGVIAQLVLAVLGAGLLGMFLFRLLGDPATGPRTGSVATTSLGDGAGASRLDAVGTGAAARTGWGRMEWIAALVTVAFGCVFVAEILGRAAFYESMVRVGM</sequence>
<feature type="transmembrane region" description="Helical" evidence="1">
    <location>
        <begin position="227"/>
        <end position="250"/>
    </location>
</feature>